<evidence type="ECO:0000259" key="8">
    <source>
        <dbReference type="Pfam" id="PF02770"/>
    </source>
</evidence>
<comment type="caution">
    <text evidence="10">The sequence shown here is derived from an EMBL/GenBank/DDBJ whole genome shotgun (WGS) entry which is preliminary data.</text>
</comment>
<keyword evidence="5 6" id="KW-0560">Oxidoreductase</keyword>
<dbReference type="Proteomes" id="UP000715441">
    <property type="component" value="Unassembled WGS sequence"/>
</dbReference>
<dbReference type="EMBL" id="JAAXLS010000030">
    <property type="protein sequence ID" value="NKQ57054.1"/>
    <property type="molecule type" value="Genomic_DNA"/>
</dbReference>
<dbReference type="InterPro" id="IPR009075">
    <property type="entry name" value="AcylCo_DH/oxidase_C"/>
</dbReference>
<dbReference type="PANTHER" id="PTHR43292">
    <property type="entry name" value="ACYL-COA DEHYDROGENASE"/>
    <property type="match status" value="1"/>
</dbReference>
<keyword evidence="11" id="KW-1185">Reference proteome</keyword>
<dbReference type="InterPro" id="IPR013786">
    <property type="entry name" value="AcylCoA_DH/ox_N"/>
</dbReference>
<dbReference type="SUPFAM" id="SSF56645">
    <property type="entry name" value="Acyl-CoA dehydrogenase NM domain-like"/>
    <property type="match status" value="1"/>
</dbReference>
<organism evidence="10 11">
    <name type="scientific">Amycolatopsis acididurans</name>
    <dbReference type="NCBI Taxonomy" id="2724524"/>
    <lineage>
        <taxon>Bacteria</taxon>
        <taxon>Bacillati</taxon>
        <taxon>Actinomycetota</taxon>
        <taxon>Actinomycetes</taxon>
        <taxon>Pseudonocardiales</taxon>
        <taxon>Pseudonocardiaceae</taxon>
        <taxon>Amycolatopsis</taxon>
    </lineage>
</organism>
<evidence type="ECO:0000259" key="7">
    <source>
        <dbReference type="Pfam" id="PF00441"/>
    </source>
</evidence>
<comment type="similarity">
    <text evidence="2 6">Belongs to the acyl-CoA dehydrogenase family.</text>
</comment>
<reference evidence="10 11" key="1">
    <citation type="submission" date="2020-04" db="EMBL/GenBank/DDBJ databases">
        <title>Novel species.</title>
        <authorList>
            <person name="Teo W.F.A."/>
            <person name="Lipun K."/>
            <person name="Srisuk N."/>
            <person name="Duangmal K."/>
        </authorList>
    </citation>
    <scope>NUCLEOTIDE SEQUENCE [LARGE SCALE GENOMIC DNA]</scope>
    <source>
        <strain evidence="10 11">K13G38</strain>
    </source>
</reference>
<dbReference type="Pfam" id="PF02771">
    <property type="entry name" value="Acyl-CoA_dh_N"/>
    <property type="match status" value="1"/>
</dbReference>
<dbReference type="Gene3D" id="1.20.140.10">
    <property type="entry name" value="Butyryl-CoA Dehydrogenase, subunit A, domain 3"/>
    <property type="match status" value="1"/>
</dbReference>
<evidence type="ECO:0000256" key="1">
    <source>
        <dbReference type="ARBA" id="ARBA00001974"/>
    </source>
</evidence>
<evidence type="ECO:0000313" key="11">
    <source>
        <dbReference type="Proteomes" id="UP000715441"/>
    </source>
</evidence>
<dbReference type="RefSeq" id="WP_168520080.1">
    <property type="nucleotide sequence ID" value="NZ_JAAXLS010000030.1"/>
</dbReference>
<dbReference type="InterPro" id="IPR036250">
    <property type="entry name" value="AcylCo_DH-like_C"/>
</dbReference>
<dbReference type="Gene3D" id="2.40.110.10">
    <property type="entry name" value="Butyryl-CoA Dehydrogenase, subunit A, domain 2"/>
    <property type="match status" value="1"/>
</dbReference>
<accession>A0ABX1JDW3</accession>
<dbReference type="InterPro" id="IPR006091">
    <property type="entry name" value="Acyl-CoA_Oxase/DH_mid-dom"/>
</dbReference>
<feature type="domain" description="Acyl-CoA dehydrogenase/oxidase N-terminal" evidence="9">
    <location>
        <begin position="54"/>
        <end position="139"/>
    </location>
</feature>
<feature type="domain" description="Acyl-CoA dehydrogenase/oxidase C-terminal" evidence="7">
    <location>
        <begin position="251"/>
        <end position="400"/>
    </location>
</feature>
<dbReference type="InterPro" id="IPR037069">
    <property type="entry name" value="AcylCoA_DH/ox_N_sf"/>
</dbReference>
<name>A0ABX1JDW3_9PSEU</name>
<dbReference type="Pfam" id="PF02770">
    <property type="entry name" value="Acyl-CoA_dh_M"/>
    <property type="match status" value="1"/>
</dbReference>
<dbReference type="PANTHER" id="PTHR43292:SF4">
    <property type="entry name" value="ACYL-COA DEHYDROGENASE FADE34"/>
    <property type="match status" value="1"/>
</dbReference>
<sequence>MSVDSARRAPSPDEFRAAAESFVEAAVADSEDGKAFEFSEREDRVTLFRGATAEEARRSCEWQRKVFDAGFGWITGPPEYGGAGLPSRYERIYQEVERCHRVPSRSPLGVSLGMVFPTLRQFGSETAKQRWLRGLRRGDVVGCQLFSEPGAGSDLASVSTKADQDPATGDWVVTGQKVWTSGAHYSDLGLLLARTSDGERHRNLTAFLVDMHAPGVEVRPLRQMTGGADFNEVFLDGVHIADENRLGEVDSGWQVALATLMYERGAIGGSTAGGSGLFRLDRIIAWLRDLSCTGDPAVRQAFARVHTGLTAAKTMRARAEAAVKAGTTPGPEMSLSKLALTANLAALSDLVATALGPRLLADTGEKGTYSWSEFVLGVPGMRLGGGTDEIQRDIIAHRVLGLPKEPGTPKSNRT</sequence>
<gene>
    <name evidence="10" type="ORF">HFP15_29710</name>
</gene>
<dbReference type="Pfam" id="PF00441">
    <property type="entry name" value="Acyl-CoA_dh_1"/>
    <property type="match status" value="1"/>
</dbReference>
<dbReference type="InterPro" id="IPR009100">
    <property type="entry name" value="AcylCoA_DH/oxidase_NM_dom_sf"/>
</dbReference>
<keyword evidence="3 6" id="KW-0285">Flavoprotein</keyword>
<dbReference type="InterPro" id="IPR046373">
    <property type="entry name" value="Acyl-CoA_Oxase/DH_mid-dom_sf"/>
</dbReference>
<comment type="cofactor">
    <cofactor evidence="1 6">
        <name>FAD</name>
        <dbReference type="ChEBI" id="CHEBI:57692"/>
    </cofactor>
</comment>
<evidence type="ECO:0000256" key="4">
    <source>
        <dbReference type="ARBA" id="ARBA00022827"/>
    </source>
</evidence>
<dbReference type="Gene3D" id="1.10.540.10">
    <property type="entry name" value="Acyl-CoA dehydrogenase/oxidase, N-terminal domain"/>
    <property type="match status" value="1"/>
</dbReference>
<evidence type="ECO:0000256" key="5">
    <source>
        <dbReference type="ARBA" id="ARBA00023002"/>
    </source>
</evidence>
<dbReference type="SUPFAM" id="SSF47203">
    <property type="entry name" value="Acyl-CoA dehydrogenase C-terminal domain-like"/>
    <property type="match status" value="1"/>
</dbReference>
<proteinExistence type="inferred from homology"/>
<evidence type="ECO:0000256" key="2">
    <source>
        <dbReference type="ARBA" id="ARBA00009347"/>
    </source>
</evidence>
<keyword evidence="4 6" id="KW-0274">FAD</keyword>
<feature type="domain" description="Acyl-CoA oxidase/dehydrogenase middle" evidence="8">
    <location>
        <begin position="143"/>
        <end position="237"/>
    </location>
</feature>
<evidence type="ECO:0000256" key="6">
    <source>
        <dbReference type="RuleBase" id="RU362125"/>
    </source>
</evidence>
<evidence type="ECO:0000256" key="3">
    <source>
        <dbReference type="ARBA" id="ARBA00022630"/>
    </source>
</evidence>
<dbReference type="InterPro" id="IPR052161">
    <property type="entry name" value="Mycobact_Acyl-CoA_DH"/>
</dbReference>
<protein>
    <submittedName>
        <fullName evidence="10">Acyl-CoA dehydrogenase</fullName>
    </submittedName>
</protein>
<evidence type="ECO:0000259" key="9">
    <source>
        <dbReference type="Pfam" id="PF02771"/>
    </source>
</evidence>
<evidence type="ECO:0000313" key="10">
    <source>
        <dbReference type="EMBL" id="NKQ57054.1"/>
    </source>
</evidence>